<dbReference type="PANTHER" id="PTHR11537:SF254">
    <property type="entry name" value="POTASSIUM VOLTAGE-GATED CHANNEL PROTEIN SHAB"/>
    <property type="match status" value="1"/>
</dbReference>
<evidence type="ECO:0000259" key="10">
    <source>
        <dbReference type="Pfam" id="PF07885"/>
    </source>
</evidence>
<dbReference type="Gene3D" id="1.10.287.70">
    <property type="match status" value="1"/>
</dbReference>
<evidence type="ECO:0000256" key="1">
    <source>
        <dbReference type="ARBA" id="ARBA00004141"/>
    </source>
</evidence>
<feature type="domain" description="Potassium channel" evidence="10">
    <location>
        <begin position="162"/>
        <end position="241"/>
    </location>
</feature>
<evidence type="ECO:0000313" key="12">
    <source>
        <dbReference type="Proteomes" id="UP000282386"/>
    </source>
</evidence>
<dbReference type="GO" id="GO:0008076">
    <property type="term" value="C:voltage-gated potassium channel complex"/>
    <property type="evidence" value="ECO:0007669"/>
    <property type="project" value="InterPro"/>
</dbReference>
<evidence type="ECO:0000256" key="6">
    <source>
        <dbReference type="ARBA" id="ARBA00023136"/>
    </source>
</evidence>
<evidence type="ECO:0000256" key="2">
    <source>
        <dbReference type="ARBA" id="ARBA00022448"/>
    </source>
</evidence>
<dbReference type="EMBL" id="LR134479">
    <property type="protein sequence ID" value="VEI23124.1"/>
    <property type="molecule type" value="Genomic_DNA"/>
</dbReference>
<evidence type="ECO:0000256" key="5">
    <source>
        <dbReference type="ARBA" id="ARBA00023065"/>
    </source>
</evidence>
<evidence type="ECO:0000256" key="9">
    <source>
        <dbReference type="SAM" id="Phobius"/>
    </source>
</evidence>
<protein>
    <submittedName>
        <fullName evidence="11">Voltage-gated potassium channel</fullName>
    </submittedName>
</protein>
<feature type="compositionally biased region" description="Polar residues" evidence="8">
    <location>
        <begin position="11"/>
        <end position="25"/>
    </location>
</feature>
<evidence type="ECO:0000256" key="4">
    <source>
        <dbReference type="ARBA" id="ARBA00022989"/>
    </source>
</evidence>
<feature type="transmembrane region" description="Helical" evidence="9">
    <location>
        <begin position="154"/>
        <end position="176"/>
    </location>
</feature>
<comment type="subcellular location">
    <subcellularLocation>
        <location evidence="1">Membrane</location>
        <topology evidence="1">Multi-pass membrane protein</topology>
    </subcellularLocation>
</comment>
<keyword evidence="3 9" id="KW-0812">Transmembrane</keyword>
<feature type="transmembrane region" description="Helical" evidence="9">
    <location>
        <begin position="120"/>
        <end position="142"/>
    </location>
</feature>
<name>A0A7Z9A518_9MICC</name>
<dbReference type="GO" id="GO:0005249">
    <property type="term" value="F:voltage-gated potassium channel activity"/>
    <property type="evidence" value="ECO:0007669"/>
    <property type="project" value="InterPro"/>
</dbReference>
<gene>
    <name evidence="11" type="primary">kcsA</name>
    <name evidence="11" type="ORF">NCTC10207_01221</name>
</gene>
<dbReference type="SUPFAM" id="SSF81324">
    <property type="entry name" value="Voltage-gated potassium channels"/>
    <property type="match status" value="1"/>
</dbReference>
<keyword evidence="5" id="KW-0406">Ion transport</keyword>
<evidence type="ECO:0000256" key="8">
    <source>
        <dbReference type="SAM" id="MobiDB-lite"/>
    </source>
</evidence>
<evidence type="ECO:0000256" key="3">
    <source>
        <dbReference type="ARBA" id="ARBA00022692"/>
    </source>
</evidence>
<dbReference type="Gene3D" id="1.20.5.110">
    <property type="match status" value="1"/>
</dbReference>
<dbReference type="InterPro" id="IPR028325">
    <property type="entry name" value="VG_K_chnl"/>
</dbReference>
<dbReference type="Proteomes" id="UP000282386">
    <property type="component" value="Chromosome"/>
</dbReference>
<dbReference type="InterPro" id="IPR013099">
    <property type="entry name" value="K_chnl_dom"/>
</dbReference>
<sequence length="340" mass="37734">MAEANGAETPHTGTAPESENTSLGPSPTRHPEPEQARRPKITRGEEGLTEWERRTDKPLFIASLLYLIAYAAPIVSTRISAPIDGVLNILQMVLWALFAVDYCVRLYLAPRRIYFLTHNLMNLAIVLLPAWRIVSFLAMLHMTANRQYKLLSELAVKLFGYTLIFVIMAALAVFSIEQDAPGALIKDIWTAYWWTLATLATVGYGDVYPVTVSGRVIAVVVMIYGVGLFGVITGALATWVIEKISGVTEEDHAATKADIEALHAEIAELKAMLAIRMGDGTVHRPPEELTQEFLASRRGAPDTAEDDTHEPEQPMELIEETKQTLTVIRQKIAVRLRRDS</sequence>
<organism evidence="11 12">
    <name type="scientific">Rothia aeria</name>
    <dbReference type="NCBI Taxonomy" id="172042"/>
    <lineage>
        <taxon>Bacteria</taxon>
        <taxon>Bacillati</taxon>
        <taxon>Actinomycetota</taxon>
        <taxon>Actinomycetes</taxon>
        <taxon>Micrococcales</taxon>
        <taxon>Micrococcaceae</taxon>
        <taxon>Rothia</taxon>
    </lineage>
</organism>
<keyword evidence="7 11" id="KW-0407">Ion channel</keyword>
<evidence type="ECO:0000256" key="7">
    <source>
        <dbReference type="ARBA" id="ARBA00023303"/>
    </source>
</evidence>
<accession>A0A7Z9A518</accession>
<feature type="transmembrane region" description="Helical" evidence="9">
    <location>
        <begin position="59"/>
        <end position="79"/>
    </location>
</feature>
<dbReference type="GO" id="GO:0001508">
    <property type="term" value="P:action potential"/>
    <property type="evidence" value="ECO:0007669"/>
    <property type="project" value="TreeGrafter"/>
</dbReference>
<feature type="transmembrane region" description="Helical" evidence="9">
    <location>
        <begin position="85"/>
        <end position="108"/>
    </location>
</feature>
<feature type="region of interest" description="Disordered" evidence="8">
    <location>
        <begin position="296"/>
        <end position="316"/>
    </location>
</feature>
<reference evidence="11 12" key="1">
    <citation type="submission" date="2018-12" db="EMBL/GenBank/DDBJ databases">
        <authorList>
            <consortium name="Pathogen Informatics"/>
        </authorList>
    </citation>
    <scope>NUCLEOTIDE SEQUENCE [LARGE SCALE GENOMIC DNA]</scope>
    <source>
        <strain evidence="11 12">NCTC10207</strain>
    </source>
</reference>
<keyword evidence="6 9" id="KW-0472">Membrane</keyword>
<evidence type="ECO:0000313" key="11">
    <source>
        <dbReference type="EMBL" id="VEI23124.1"/>
    </source>
</evidence>
<dbReference type="PANTHER" id="PTHR11537">
    <property type="entry name" value="VOLTAGE-GATED POTASSIUM CHANNEL"/>
    <property type="match status" value="1"/>
</dbReference>
<dbReference type="Pfam" id="PF07885">
    <property type="entry name" value="Ion_trans_2"/>
    <property type="match status" value="1"/>
</dbReference>
<dbReference type="RefSeq" id="WP_126500078.1">
    <property type="nucleotide sequence ID" value="NZ_LR134479.1"/>
</dbReference>
<feature type="region of interest" description="Disordered" evidence="8">
    <location>
        <begin position="1"/>
        <end position="48"/>
    </location>
</feature>
<proteinExistence type="predicted"/>
<feature type="compositionally biased region" description="Basic and acidic residues" evidence="8">
    <location>
        <begin position="29"/>
        <end position="48"/>
    </location>
</feature>
<feature type="transmembrane region" description="Helical" evidence="9">
    <location>
        <begin position="188"/>
        <end position="205"/>
    </location>
</feature>
<keyword evidence="4 9" id="KW-1133">Transmembrane helix</keyword>
<dbReference type="AlphaFoldDB" id="A0A7Z9A518"/>
<feature type="transmembrane region" description="Helical" evidence="9">
    <location>
        <begin position="217"/>
        <end position="241"/>
    </location>
</feature>
<keyword evidence="2" id="KW-0813">Transport</keyword>